<evidence type="ECO:0000313" key="4">
    <source>
        <dbReference type="Proteomes" id="UP000604391"/>
    </source>
</evidence>
<comment type="caution">
    <text evidence="3">The sequence shown here is derived from an EMBL/GenBank/DDBJ whole genome shotgun (WGS) entry which is preliminary data.</text>
</comment>
<feature type="compositionally biased region" description="Basic and acidic residues" evidence="1">
    <location>
        <begin position="248"/>
        <end position="270"/>
    </location>
</feature>
<evidence type="ECO:0000256" key="1">
    <source>
        <dbReference type="SAM" id="MobiDB-lite"/>
    </source>
</evidence>
<keyword evidence="2" id="KW-0812">Transmembrane</keyword>
<dbReference type="GO" id="GO:0030246">
    <property type="term" value="F:carbohydrate binding"/>
    <property type="evidence" value="ECO:0007669"/>
    <property type="project" value="InterPro"/>
</dbReference>
<evidence type="ECO:0000313" key="3">
    <source>
        <dbReference type="EMBL" id="HIJ99493.1"/>
    </source>
</evidence>
<evidence type="ECO:0008006" key="5">
    <source>
        <dbReference type="Google" id="ProtNLM"/>
    </source>
</evidence>
<organism evidence="3 4">
    <name type="scientific">Candidatus Undinarchaeum marinum</name>
    <dbReference type="NCBI Taxonomy" id="2756141"/>
    <lineage>
        <taxon>Archaea</taxon>
        <taxon>Candidatus Undinarchaeota</taxon>
        <taxon>Candidatus Undinarchaeia</taxon>
        <taxon>Candidatus Undinarchaeales</taxon>
        <taxon>Candidatus Undinarchaeaceae</taxon>
        <taxon>Candidatus Undinarchaeum</taxon>
    </lineage>
</organism>
<feature type="compositionally biased region" description="Low complexity" evidence="1">
    <location>
        <begin position="307"/>
        <end position="337"/>
    </location>
</feature>
<keyword evidence="2" id="KW-1133">Transmembrane helix</keyword>
<dbReference type="SUPFAM" id="SSF49384">
    <property type="entry name" value="Carbohydrate-binding domain"/>
    <property type="match status" value="1"/>
</dbReference>
<feature type="compositionally biased region" description="Polar residues" evidence="1">
    <location>
        <begin position="153"/>
        <end position="164"/>
    </location>
</feature>
<keyword evidence="2" id="KW-0472">Membrane</keyword>
<dbReference type="AlphaFoldDB" id="A0A832UYB2"/>
<feature type="region of interest" description="Disordered" evidence="1">
    <location>
        <begin position="305"/>
        <end position="339"/>
    </location>
</feature>
<keyword evidence="4" id="KW-1185">Reference proteome</keyword>
<name>A0A832UYB2_9ARCH</name>
<protein>
    <recommendedName>
        <fullName evidence="5">Cohesin domain-containing protein</fullName>
    </recommendedName>
</protein>
<dbReference type="Proteomes" id="UP000604391">
    <property type="component" value="Unassembled WGS sequence"/>
</dbReference>
<feature type="compositionally biased region" description="Acidic residues" evidence="1">
    <location>
        <begin position="168"/>
        <end position="178"/>
    </location>
</feature>
<proteinExistence type="predicted"/>
<sequence length="382" mass="40191">MKRIFLAFILFFLIFTASAHAQQVTVSLHGPDKVNTDFNVYVALSSMDGFSVASFTVLYNSNSLEFKGVSGGNFSTITPQKSGNLVLINIPDVNGVDGSGSIATLSFGPKVLGTANISIRTIQIVNNLANKAQVSFLGKHSVEILSGGSSVPAYTNPFADSSATPMPEPEEEEETQLSDEEIFEAIESGVDIQDLVPAPDPYFVIEDGETVFGGDDITEEQSTGQQDQSGASGADDVVTGDFTESGSEEGRDGKPAGSGEQKDSKDDSKEGAAKGFPLGLVFGSLLVLGLLGGGGFFVWKKVQSEGGAPASAPSGPSRAPSSAPAKAAPAQAAAKPQYTDQQVEQMLLQNYTPEQQQAYQLMSPEQKAQYIAQYRAQLAHQG</sequence>
<feature type="region of interest" description="Disordered" evidence="1">
    <location>
        <begin position="213"/>
        <end position="270"/>
    </location>
</feature>
<feature type="compositionally biased region" description="Polar residues" evidence="1">
    <location>
        <begin position="220"/>
        <end position="231"/>
    </location>
</feature>
<dbReference type="EMBL" id="DVAD01000009">
    <property type="protein sequence ID" value="HIJ99493.1"/>
    <property type="molecule type" value="Genomic_DNA"/>
</dbReference>
<evidence type="ECO:0000256" key="2">
    <source>
        <dbReference type="SAM" id="Phobius"/>
    </source>
</evidence>
<dbReference type="InterPro" id="IPR008965">
    <property type="entry name" value="CBM2/CBM3_carb-bd_dom_sf"/>
</dbReference>
<feature type="transmembrane region" description="Helical" evidence="2">
    <location>
        <begin position="276"/>
        <end position="299"/>
    </location>
</feature>
<accession>A0A832UYB2</accession>
<feature type="region of interest" description="Disordered" evidence="1">
    <location>
        <begin position="153"/>
        <end position="178"/>
    </location>
</feature>
<dbReference type="CDD" id="cd08547">
    <property type="entry name" value="Type_II_cohesin"/>
    <property type="match status" value="1"/>
</dbReference>
<dbReference type="Gene3D" id="2.60.40.680">
    <property type="match status" value="1"/>
</dbReference>
<gene>
    <name evidence="3" type="ORF">H1011_01555</name>
</gene>
<reference evidence="3 4" key="1">
    <citation type="journal article" name="Nat. Commun.">
        <title>Undinarchaeota illuminate DPANN phylogeny and the impact of gene transfer on archaeal evolution.</title>
        <authorList>
            <person name="Dombrowski N."/>
            <person name="Williams T.A."/>
            <person name="Sun J."/>
            <person name="Woodcroft B.J."/>
            <person name="Lee J.H."/>
            <person name="Minh B.Q."/>
            <person name="Rinke C."/>
            <person name="Spang A."/>
        </authorList>
    </citation>
    <scope>NUCLEOTIDE SEQUENCE [LARGE SCALE GENOMIC DNA]</scope>
    <source>
        <strain evidence="3">MAG_bin17</strain>
    </source>
</reference>